<dbReference type="EMBL" id="KQ420675">
    <property type="protein sequence ID" value="KOF79625.1"/>
    <property type="molecule type" value="Genomic_DNA"/>
</dbReference>
<dbReference type="SUPFAM" id="SSF54897">
    <property type="entry name" value="Protease propeptides/inhibitors"/>
    <property type="match status" value="1"/>
</dbReference>
<organism evidence="3">
    <name type="scientific">Octopus bimaculoides</name>
    <name type="common">California two-spotted octopus</name>
    <dbReference type="NCBI Taxonomy" id="37653"/>
    <lineage>
        <taxon>Eukaryota</taxon>
        <taxon>Metazoa</taxon>
        <taxon>Spiralia</taxon>
        <taxon>Lophotrochozoa</taxon>
        <taxon>Mollusca</taxon>
        <taxon>Cephalopoda</taxon>
        <taxon>Coleoidea</taxon>
        <taxon>Octopodiformes</taxon>
        <taxon>Octopoda</taxon>
        <taxon>Incirrata</taxon>
        <taxon>Octopodidae</taxon>
        <taxon>Octopus</taxon>
    </lineage>
</organism>
<dbReference type="OrthoDB" id="300641at2759"/>
<evidence type="ECO:0000256" key="1">
    <source>
        <dbReference type="SAM" id="MobiDB-lite"/>
    </source>
</evidence>
<accession>A0A0L8GSQ7</accession>
<proteinExistence type="predicted"/>
<dbReference type="InterPro" id="IPR038466">
    <property type="entry name" value="S8_pro-domain_sf"/>
</dbReference>
<feature type="compositionally biased region" description="Basic residues" evidence="1">
    <location>
        <begin position="37"/>
        <end position="52"/>
    </location>
</feature>
<sequence>MYNKMPLYVKQQERNTNNNTTRNTMINATAGKVVHSNSKHQQKQPLQHHHHQQQQQQQHRCRAAHVKQAFKHEPSYPFLLSPPSRYCENIFRRLMSLCFILLVVLVRKSACNFINQVAVHIEGGVQNADRIAKEHGFKNLGQVSKSDVDYFLF</sequence>
<reference evidence="3" key="1">
    <citation type="submission" date="2015-07" db="EMBL/GenBank/DDBJ databases">
        <title>MeaNS - Measles Nucleotide Surveillance Program.</title>
        <authorList>
            <person name="Tran T."/>
            <person name="Druce J."/>
        </authorList>
    </citation>
    <scope>NUCLEOTIDE SEQUENCE</scope>
    <source>
        <strain evidence="3">UCB-OBI-ISO-001</strain>
        <tissue evidence="3">Gonad</tissue>
    </source>
</reference>
<feature type="domain" description="Peptidase S8 pro-domain" evidence="2">
    <location>
        <begin position="118"/>
        <end position="152"/>
    </location>
</feature>
<dbReference type="AlphaFoldDB" id="A0A0L8GSQ7"/>
<dbReference type="Gene3D" id="3.30.70.850">
    <property type="entry name" value="Peptidase S8, pro-domain"/>
    <property type="match status" value="1"/>
</dbReference>
<protein>
    <recommendedName>
        <fullName evidence="2">Peptidase S8 pro-domain domain-containing protein</fullName>
    </recommendedName>
</protein>
<gene>
    <name evidence="3" type="ORF">OCBIM_22029202mg</name>
</gene>
<dbReference type="Pfam" id="PF16470">
    <property type="entry name" value="S8_pro-domain"/>
    <property type="match status" value="1"/>
</dbReference>
<evidence type="ECO:0000313" key="3">
    <source>
        <dbReference type="EMBL" id="KOF79625.1"/>
    </source>
</evidence>
<dbReference type="InterPro" id="IPR032815">
    <property type="entry name" value="S8_pro-domain"/>
</dbReference>
<name>A0A0L8GSQ7_OCTBM</name>
<feature type="region of interest" description="Disordered" evidence="1">
    <location>
        <begin position="1"/>
        <end position="22"/>
    </location>
</feature>
<feature type="region of interest" description="Disordered" evidence="1">
    <location>
        <begin position="34"/>
        <end position="60"/>
    </location>
</feature>
<evidence type="ECO:0000259" key="2">
    <source>
        <dbReference type="Pfam" id="PF16470"/>
    </source>
</evidence>